<dbReference type="PROSITE" id="PS50293">
    <property type="entry name" value="TPR_REGION"/>
    <property type="match status" value="1"/>
</dbReference>
<reference evidence="2" key="1">
    <citation type="journal article" date="2021" name="Environ. Microbiol.">
        <title>Genomic characterization of three novel Desulfobacterota classes expand the metabolic and phylogenetic diversity of the phylum.</title>
        <authorList>
            <person name="Murphy C.L."/>
            <person name="Biggerstaff J."/>
            <person name="Eichhorn A."/>
            <person name="Ewing E."/>
            <person name="Shahan R."/>
            <person name="Soriano D."/>
            <person name="Stewart S."/>
            <person name="VanMol K."/>
            <person name="Walker R."/>
            <person name="Walters P."/>
            <person name="Elshahed M.S."/>
            <person name="Youssef N.H."/>
        </authorList>
    </citation>
    <scope>NUCLEOTIDE SEQUENCE</scope>
    <source>
        <strain evidence="2">Zod_Metabat.24</strain>
    </source>
</reference>
<dbReference type="Gene3D" id="1.25.40.10">
    <property type="entry name" value="Tetratricopeptide repeat domain"/>
    <property type="match status" value="1"/>
</dbReference>
<feature type="chain" id="PRO_5039270633" evidence="1">
    <location>
        <begin position="22"/>
        <end position="89"/>
    </location>
</feature>
<protein>
    <submittedName>
        <fullName evidence="2">Tetratricopeptide repeat protein</fullName>
    </submittedName>
</protein>
<feature type="signal peptide" evidence="1">
    <location>
        <begin position="1"/>
        <end position="21"/>
    </location>
</feature>
<dbReference type="InterPro" id="IPR011990">
    <property type="entry name" value="TPR-like_helical_dom_sf"/>
</dbReference>
<dbReference type="EMBL" id="JAFGIX010000085">
    <property type="protein sequence ID" value="MBN1574599.1"/>
    <property type="molecule type" value="Genomic_DNA"/>
</dbReference>
<evidence type="ECO:0000256" key="1">
    <source>
        <dbReference type="SAM" id="SignalP"/>
    </source>
</evidence>
<proteinExistence type="predicted"/>
<dbReference type="SUPFAM" id="SSF48452">
    <property type="entry name" value="TPR-like"/>
    <property type="match status" value="1"/>
</dbReference>
<evidence type="ECO:0000313" key="2">
    <source>
        <dbReference type="EMBL" id="MBN1574599.1"/>
    </source>
</evidence>
<gene>
    <name evidence="2" type="ORF">JW984_15485</name>
</gene>
<dbReference type="Proteomes" id="UP000809273">
    <property type="component" value="Unassembled WGS sequence"/>
</dbReference>
<organism evidence="2 3">
    <name type="scientific">Candidatus Zymogenus saltonus</name>
    <dbReference type="NCBI Taxonomy" id="2844893"/>
    <lineage>
        <taxon>Bacteria</taxon>
        <taxon>Deltaproteobacteria</taxon>
        <taxon>Candidatus Zymogenia</taxon>
        <taxon>Candidatus Zymogeniales</taxon>
        <taxon>Candidatus Zymogenaceae</taxon>
        <taxon>Candidatus Zymogenus</taxon>
    </lineage>
</organism>
<accession>A0A9D8KH68</accession>
<feature type="non-terminal residue" evidence="2">
    <location>
        <position position="89"/>
    </location>
</feature>
<dbReference type="Pfam" id="PF13431">
    <property type="entry name" value="TPR_17"/>
    <property type="match status" value="1"/>
</dbReference>
<keyword evidence="1" id="KW-0732">Signal</keyword>
<dbReference type="AlphaFoldDB" id="A0A9D8KH68"/>
<sequence>MKNLRLTVILFIVGAFLLAQAVVSAQSDAAKEWAIKGYKETDPNKQIEYYTKAISIDPNYAWAYNARGSAYTALKKYNEAIADYTKVIS</sequence>
<reference evidence="2" key="2">
    <citation type="submission" date="2021-01" db="EMBL/GenBank/DDBJ databases">
        <authorList>
            <person name="Hahn C.R."/>
            <person name="Youssef N.H."/>
            <person name="Elshahed M."/>
        </authorList>
    </citation>
    <scope>NUCLEOTIDE SEQUENCE</scope>
    <source>
        <strain evidence="2">Zod_Metabat.24</strain>
    </source>
</reference>
<comment type="caution">
    <text evidence="2">The sequence shown here is derived from an EMBL/GenBank/DDBJ whole genome shotgun (WGS) entry which is preliminary data.</text>
</comment>
<name>A0A9D8KH68_9DELT</name>
<evidence type="ECO:0000313" key="3">
    <source>
        <dbReference type="Proteomes" id="UP000809273"/>
    </source>
</evidence>